<dbReference type="GO" id="GO:0030599">
    <property type="term" value="F:pectinesterase activity"/>
    <property type="evidence" value="ECO:0007669"/>
    <property type="project" value="UniProtKB-UniRule"/>
</dbReference>
<dbReference type="GO" id="GO:0004857">
    <property type="term" value="F:enzyme inhibitor activity"/>
    <property type="evidence" value="ECO:0007669"/>
    <property type="project" value="InterPro"/>
</dbReference>
<dbReference type="InterPro" id="IPR035513">
    <property type="entry name" value="Invertase/methylesterase_inhib"/>
</dbReference>
<keyword evidence="9" id="KW-0964">Secreted</keyword>
<feature type="non-terminal residue" evidence="12">
    <location>
        <position position="1"/>
    </location>
</feature>
<evidence type="ECO:0000256" key="6">
    <source>
        <dbReference type="ARBA" id="ARBA00022801"/>
    </source>
</evidence>
<dbReference type="InterPro" id="IPR012334">
    <property type="entry name" value="Pectin_lyas_fold"/>
</dbReference>
<dbReference type="FunFam" id="1.20.140.40:FF:000025">
    <property type="entry name" value="Pectinesterase"/>
    <property type="match status" value="1"/>
</dbReference>
<dbReference type="SUPFAM" id="SSF51126">
    <property type="entry name" value="Pectin lyase-like"/>
    <property type="match status" value="1"/>
</dbReference>
<comment type="catalytic activity">
    <reaction evidence="9">
        <text>[(1-&gt;4)-alpha-D-galacturonosyl methyl ester](n) + n H2O = [(1-&gt;4)-alpha-D-galacturonosyl](n) + n methanol + n H(+)</text>
        <dbReference type="Rhea" id="RHEA:22380"/>
        <dbReference type="Rhea" id="RHEA-COMP:14570"/>
        <dbReference type="Rhea" id="RHEA-COMP:14573"/>
        <dbReference type="ChEBI" id="CHEBI:15377"/>
        <dbReference type="ChEBI" id="CHEBI:15378"/>
        <dbReference type="ChEBI" id="CHEBI:17790"/>
        <dbReference type="ChEBI" id="CHEBI:140522"/>
        <dbReference type="ChEBI" id="CHEBI:140523"/>
        <dbReference type="EC" id="3.1.1.11"/>
    </reaction>
</comment>
<dbReference type="Pfam" id="PF04043">
    <property type="entry name" value="PMEI"/>
    <property type="match status" value="1"/>
</dbReference>
<keyword evidence="7 9" id="KW-0063">Aspartyl esterase</keyword>
<keyword evidence="6 9" id="KW-0378">Hydrolase</keyword>
<dbReference type="InterPro" id="IPR033131">
    <property type="entry name" value="Pectinesterase_Asp_AS"/>
</dbReference>
<comment type="function">
    <text evidence="9">Acts in the modification of cell walls via demethylesterification of cell wall pectin.</text>
</comment>
<feature type="signal peptide" evidence="9">
    <location>
        <begin position="1"/>
        <end position="23"/>
    </location>
</feature>
<dbReference type="Pfam" id="PF01095">
    <property type="entry name" value="Pectinesterase"/>
    <property type="match status" value="1"/>
</dbReference>
<keyword evidence="10" id="KW-0472">Membrane</keyword>
<evidence type="ECO:0000313" key="12">
    <source>
        <dbReference type="EMBL" id="RDX58154.1"/>
    </source>
</evidence>
<organism evidence="12 13">
    <name type="scientific">Mucuna pruriens</name>
    <name type="common">Velvet bean</name>
    <name type="synonym">Dolichos pruriens</name>
    <dbReference type="NCBI Taxonomy" id="157652"/>
    <lineage>
        <taxon>Eukaryota</taxon>
        <taxon>Viridiplantae</taxon>
        <taxon>Streptophyta</taxon>
        <taxon>Embryophyta</taxon>
        <taxon>Tracheophyta</taxon>
        <taxon>Spermatophyta</taxon>
        <taxon>Magnoliopsida</taxon>
        <taxon>eudicotyledons</taxon>
        <taxon>Gunneridae</taxon>
        <taxon>Pentapetalae</taxon>
        <taxon>rosids</taxon>
        <taxon>fabids</taxon>
        <taxon>Fabales</taxon>
        <taxon>Fabaceae</taxon>
        <taxon>Papilionoideae</taxon>
        <taxon>50 kb inversion clade</taxon>
        <taxon>NPAAA clade</taxon>
        <taxon>indigoferoid/millettioid clade</taxon>
        <taxon>Phaseoleae</taxon>
        <taxon>Mucuna</taxon>
    </lineage>
</organism>
<evidence type="ECO:0000256" key="7">
    <source>
        <dbReference type="ARBA" id="ARBA00023085"/>
    </source>
</evidence>
<evidence type="ECO:0000256" key="9">
    <source>
        <dbReference type="RuleBase" id="RU000589"/>
    </source>
</evidence>
<evidence type="ECO:0000256" key="8">
    <source>
        <dbReference type="PROSITE-ProRule" id="PRU10040"/>
    </source>
</evidence>
<keyword evidence="10" id="KW-1133">Transmembrane helix</keyword>
<evidence type="ECO:0000256" key="3">
    <source>
        <dbReference type="ARBA" id="ARBA00006027"/>
    </source>
</evidence>
<dbReference type="Gene3D" id="1.20.140.40">
    <property type="entry name" value="Invertase/pectin methylesterase inhibitor family protein"/>
    <property type="match status" value="1"/>
</dbReference>
<evidence type="ECO:0000256" key="2">
    <source>
        <dbReference type="ARBA" id="ARBA00005184"/>
    </source>
</evidence>
<dbReference type="InterPro" id="IPR018040">
    <property type="entry name" value="Pectinesterase_Tyr_AS"/>
</dbReference>
<comment type="similarity">
    <text evidence="4">In the C-terminal section; belongs to the pectinesterase family.</text>
</comment>
<dbReference type="Proteomes" id="UP000257109">
    <property type="component" value="Unassembled WGS sequence"/>
</dbReference>
<dbReference type="Gene3D" id="2.160.20.10">
    <property type="entry name" value="Single-stranded right-handed beta-helix, Pectin lyase-like"/>
    <property type="match status" value="1"/>
</dbReference>
<evidence type="ECO:0000256" key="1">
    <source>
        <dbReference type="ARBA" id="ARBA00004191"/>
    </source>
</evidence>
<dbReference type="GO" id="GO:0042545">
    <property type="term" value="P:cell wall modification"/>
    <property type="evidence" value="ECO:0007669"/>
    <property type="project" value="UniProtKB-UniRule"/>
</dbReference>
<gene>
    <name evidence="12" type="primary">PME6</name>
    <name evidence="12" type="ORF">CR513_62550</name>
</gene>
<dbReference type="PROSITE" id="PS00800">
    <property type="entry name" value="PECTINESTERASE_1"/>
    <property type="match status" value="1"/>
</dbReference>
<dbReference type="InterPro" id="IPR006501">
    <property type="entry name" value="Pectinesterase_inhib_dom"/>
</dbReference>
<feature type="domain" description="Pectinesterase inhibitor" evidence="11">
    <location>
        <begin position="16"/>
        <end position="166"/>
    </location>
</feature>
<dbReference type="NCBIfam" id="TIGR01614">
    <property type="entry name" value="PME_inhib"/>
    <property type="match status" value="1"/>
</dbReference>
<comment type="subcellular location">
    <subcellularLocation>
        <location evidence="1 9">Secreted</location>
        <location evidence="1 9">Cell wall</location>
    </subcellularLocation>
</comment>
<feature type="chain" id="PRO_5016484623" description="Pectinesterase" evidence="9">
    <location>
        <begin position="24"/>
        <end position="551"/>
    </location>
</feature>
<dbReference type="STRING" id="157652.A0A371E043"/>
<dbReference type="PANTHER" id="PTHR31707">
    <property type="entry name" value="PECTINESTERASE"/>
    <property type="match status" value="1"/>
</dbReference>
<dbReference type="SUPFAM" id="SSF101148">
    <property type="entry name" value="Plant invertase/pectin methylesterase inhibitor"/>
    <property type="match status" value="1"/>
</dbReference>
<proteinExistence type="inferred from homology"/>
<evidence type="ECO:0000256" key="5">
    <source>
        <dbReference type="ARBA" id="ARBA00022512"/>
    </source>
</evidence>
<evidence type="ECO:0000256" key="10">
    <source>
        <dbReference type="SAM" id="Phobius"/>
    </source>
</evidence>
<accession>A0A371E043</accession>
<comment type="similarity">
    <text evidence="3">In the N-terminal section; belongs to the PMEI family.</text>
</comment>
<feature type="transmembrane region" description="Helical" evidence="10">
    <location>
        <begin position="527"/>
        <end position="546"/>
    </location>
</feature>
<dbReference type="EC" id="3.1.1.11" evidence="9"/>
<keyword evidence="9" id="KW-0961">Cell wall biogenesis/degradation</keyword>
<name>A0A371E043_MUCPR</name>
<feature type="active site" evidence="8">
    <location>
        <position position="363"/>
    </location>
</feature>
<keyword evidence="10" id="KW-0812">Transmembrane</keyword>
<evidence type="ECO:0000256" key="4">
    <source>
        <dbReference type="ARBA" id="ARBA00007786"/>
    </source>
</evidence>
<evidence type="ECO:0000313" key="13">
    <source>
        <dbReference type="Proteomes" id="UP000257109"/>
    </source>
</evidence>
<dbReference type="InterPro" id="IPR000070">
    <property type="entry name" value="Pectinesterase_cat"/>
</dbReference>
<keyword evidence="9" id="KW-0732">Signal</keyword>
<comment type="pathway">
    <text evidence="2 9">Glycan metabolism; pectin degradation; 2-dehydro-3-deoxy-D-gluconate from pectin: step 1/5.</text>
</comment>
<dbReference type="OrthoDB" id="2019149at2759"/>
<dbReference type="SMART" id="SM00856">
    <property type="entry name" value="PMEI"/>
    <property type="match status" value="1"/>
</dbReference>
<dbReference type="FunFam" id="2.160.20.10:FF:000001">
    <property type="entry name" value="Pectinesterase"/>
    <property type="match status" value="1"/>
</dbReference>
<dbReference type="CDD" id="cd15798">
    <property type="entry name" value="PMEI-like_3"/>
    <property type="match status" value="1"/>
</dbReference>
<dbReference type="PROSITE" id="PS00503">
    <property type="entry name" value="PECTINESTERASE_2"/>
    <property type="match status" value="1"/>
</dbReference>
<protein>
    <recommendedName>
        <fullName evidence="9">Pectinesterase</fullName>
        <ecNumber evidence="9">3.1.1.11</ecNumber>
    </recommendedName>
</protein>
<evidence type="ECO:0000259" key="11">
    <source>
        <dbReference type="SMART" id="SM00856"/>
    </source>
</evidence>
<sequence length="551" mass="60811">MDKLLFNCFIGYCLLYSLMLVHGKQFSCNETPYPHVCKHYIGTSNTVSTLDASSSSFHDMTIKVTMEQAIEAHRLVSNMDLNNFKDKRAKSAWEDCLELYEDTLYQLKRSMNSNNLNDRLTWQSASIANHQTCKNGFTEFNLPNHLNYFPSMLSNFSKLLSNSLSVSKAMMTLTSSTPTKVQNGGRKLLSDGFPLWLSHTDRRLLQESTPKADVVVAQDGSGDYKSISEGVAAASKLSGKGRVVVHVKAGVYKESIDIKRTVKNLMIIGDGMGATIVTGNDNAQDGSTTFRSATFAASGDGFIARDMSFENSAGPQKHQAVALRSGADHSVFYRCSFKGYQDTLYVYANRQFYRDCDIYGTVDFIFGDAVTVLQNCNIYVRRPMSNQQNTVTAQARTDPNENTGIIIHNCRITAAGDLKAVQGSFRTYLGRPWQKYSRTVIMKTSLDSLINPAGWSPWSGNFALSTLYYGEYSNTGAGAGIGGRVNWPGFRVISSSEAVKFTVGDFLAGDSWIPGSGVPFDAEATHFAVLCVFLLPLSFGHTLFLLSTFDR</sequence>
<reference evidence="12" key="1">
    <citation type="submission" date="2018-05" db="EMBL/GenBank/DDBJ databases">
        <title>Draft genome of Mucuna pruriens seed.</title>
        <authorList>
            <person name="Nnadi N.E."/>
            <person name="Vos R."/>
            <person name="Hasami M.H."/>
            <person name="Devisetty U.K."/>
            <person name="Aguiy J.C."/>
        </authorList>
    </citation>
    <scope>NUCLEOTIDE SEQUENCE [LARGE SCALE GENOMIC DNA]</scope>
    <source>
        <strain evidence="12">JCA_2017</strain>
    </source>
</reference>
<dbReference type="EMBL" id="QJKJ01017779">
    <property type="protein sequence ID" value="RDX58154.1"/>
    <property type="molecule type" value="Genomic_DNA"/>
</dbReference>
<keyword evidence="5 9" id="KW-0134">Cell wall</keyword>
<dbReference type="GO" id="GO:0045490">
    <property type="term" value="P:pectin catabolic process"/>
    <property type="evidence" value="ECO:0007669"/>
    <property type="project" value="UniProtKB-UniRule"/>
</dbReference>
<dbReference type="InterPro" id="IPR011050">
    <property type="entry name" value="Pectin_lyase_fold/virulence"/>
</dbReference>
<keyword evidence="13" id="KW-1185">Reference proteome</keyword>
<dbReference type="AlphaFoldDB" id="A0A371E043"/>
<comment type="caution">
    <text evidence="12">The sequence shown here is derived from an EMBL/GenBank/DDBJ whole genome shotgun (WGS) entry which is preliminary data.</text>
</comment>
<dbReference type="UniPathway" id="UPA00545">
    <property type="reaction ID" value="UER00823"/>
</dbReference>